<dbReference type="EMBL" id="RKLT01000024">
    <property type="protein sequence ID" value="MBX0297641.1"/>
    <property type="molecule type" value="Genomic_DNA"/>
</dbReference>
<proteinExistence type="predicted"/>
<name>A0AAW4PJK5_9EURY</name>
<reference evidence="2 3" key="1">
    <citation type="submission" date="2021-06" db="EMBL/GenBank/DDBJ databases">
        <title>Halomicroarcula sp. a new haloarchaeum isolated from saline soil.</title>
        <authorList>
            <person name="Duran-Viseras A."/>
            <person name="Sanchez-Porro C."/>
            <person name="Ventosa A."/>
        </authorList>
    </citation>
    <scope>NUCLEOTIDE SEQUENCE [LARGE SCALE GENOMIC DNA]</scope>
    <source>
        <strain evidence="2 3">F27</strain>
    </source>
</reference>
<dbReference type="PANTHER" id="PTHR12126">
    <property type="entry name" value="NADH-UBIQUINONE OXIDOREDUCTASE 39 KDA SUBUNIT-RELATED"/>
    <property type="match status" value="1"/>
</dbReference>
<sequence length="314" mass="34584">MYIGITGGTGFMGTHLARRLLADGHQPILISRGANKQHSDVQGIEDAEFVAASVDDKSTLLEAFSKCDTIAHLAGINFERGTQTYQTVHVRGTKNVVEAAEEVGISKIILTSFLRARPDCGSAYHESKWAAETIVRDADTDHTILKPGVTYGQGDHMLNHIVRALVTVPVFPLIGFQDRYLSPLAIEDFVDVIVSSLTEERLSNTTVAVTGPEELSLSQAIRRIGDVIDRDPFMVPTPVAFHYGGAWLQERVMQTPLTTKAQVRILNEGVVEPAPKAVCEPLPDDLWPAQSFTTDRIQRGLPPLEPLRLQDLRW</sequence>
<dbReference type="AlphaFoldDB" id="A0AAW4PJK5"/>
<accession>A0AAW4PJK5</accession>
<dbReference type="SUPFAM" id="SSF51735">
    <property type="entry name" value="NAD(P)-binding Rossmann-fold domains"/>
    <property type="match status" value="1"/>
</dbReference>
<keyword evidence="3" id="KW-1185">Reference proteome</keyword>
<dbReference type="Proteomes" id="UP001430455">
    <property type="component" value="Unassembled WGS sequence"/>
</dbReference>
<evidence type="ECO:0000259" key="1">
    <source>
        <dbReference type="Pfam" id="PF01370"/>
    </source>
</evidence>
<dbReference type="InterPro" id="IPR001509">
    <property type="entry name" value="Epimerase_deHydtase"/>
</dbReference>
<dbReference type="Pfam" id="PF01370">
    <property type="entry name" value="Epimerase"/>
    <property type="match status" value="1"/>
</dbReference>
<organism evidence="2 3">
    <name type="scientific">Haloarcula nitratireducens</name>
    <dbReference type="NCBI Taxonomy" id="2487749"/>
    <lineage>
        <taxon>Archaea</taxon>
        <taxon>Methanobacteriati</taxon>
        <taxon>Methanobacteriota</taxon>
        <taxon>Stenosarchaea group</taxon>
        <taxon>Halobacteria</taxon>
        <taxon>Halobacteriales</taxon>
        <taxon>Haloarculaceae</taxon>
        <taxon>Haloarcula</taxon>
    </lineage>
</organism>
<dbReference type="GO" id="GO:0044877">
    <property type="term" value="F:protein-containing complex binding"/>
    <property type="evidence" value="ECO:0007669"/>
    <property type="project" value="TreeGrafter"/>
</dbReference>
<dbReference type="Gene3D" id="3.40.50.720">
    <property type="entry name" value="NAD(P)-binding Rossmann-like Domain"/>
    <property type="match status" value="1"/>
</dbReference>
<evidence type="ECO:0000313" key="3">
    <source>
        <dbReference type="Proteomes" id="UP001430455"/>
    </source>
</evidence>
<comment type="caution">
    <text evidence="2">The sequence shown here is derived from an EMBL/GenBank/DDBJ whole genome shotgun (WGS) entry which is preliminary data.</text>
</comment>
<feature type="domain" description="NAD-dependent epimerase/dehydratase" evidence="1">
    <location>
        <begin position="5"/>
        <end position="199"/>
    </location>
</feature>
<gene>
    <name evidence="2" type="ORF">EGH23_22465</name>
</gene>
<evidence type="ECO:0000313" key="2">
    <source>
        <dbReference type="EMBL" id="MBX0297641.1"/>
    </source>
</evidence>
<dbReference type="InterPro" id="IPR036291">
    <property type="entry name" value="NAD(P)-bd_dom_sf"/>
</dbReference>
<dbReference type="RefSeq" id="WP_220582227.1">
    <property type="nucleotide sequence ID" value="NZ_RKLT01000024.1"/>
</dbReference>
<dbReference type="InterPro" id="IPR051207">
    <property type="entry name" value="ComplexI_NDUFA9_subunit"/>
</dbReference>
<protein>
    <submittedName>
        <fullName evidence="2">NAD(P)H-binding protein</fullName>
    </submittedName>
</protein>
<dbReference type="PANTHER" id="PTHR12126:SF11">
    <property type="entry name" value="NADH DEHYDROGENASE [UBIQUINONE] 1 ALPHA SUBCOMPLEX SUBUNIT 9, MITOCHONDRIAL"/>
    <property type="match status" value="1"/>
</dbReference>